<evidence type="ECO:0000256" key="1">
    <source>
        <dbReference type="SAM" id="MobiDB-lite"/>
    </source>
</evidence>
<feature type="region of interest" description="Disordered" evidence="1">
    <location>
        <begin position="740"/>
        <end position="782"/>
    </location>
</feature>
<name>U6KYZ1_EIMTE</name>
<dbReference type="RefSeq" id="XP_013231470.1">
    <property type="nucleotide sequence ID" value="XM_013376016.1"/>
</dbReference>
<feature type="compositionally biased region" description="Low complexity" evidence="1">
    <location>
        <begin position="458"/>
        <end position="469"/>
    </location>
</feature>
<dbReference type="AlphaFoldDB" id="U6KYZ1"/>
<keyword evidence="3" id="KW-1185">Reference proteome</keyword>
<accession>U6KYZ1</accession>
<feature type="region of interest" description="Disordered" evidence="1">
    <location>
        <begin position="817"/>
        <end position="837"/>
    </location>
</feature>
<proteinExistence type="predicted"/>
<feature type="region of interest" description="Disordered" evidence="1">
    <location>
        <begin position="1"/>
        <end position="94"/>
    </location>
</feature>
<gene>
    <name evidence="2" type="ORF">ETH_00015260</name>
</gene>
<sequence length="837" mass="90227">MVRNADRGSFETSPEAQGPLFPPHAPAFLRGPTAIKPLKNPVNNSSSSEAHGALDPSDGLSASFEAARSDVPMGSPDLKGRCTPRPTEEPPPSFLKLPEAAPCTEYISPVYHQSSGVSIECSWEKLLKPAVRPLASEGRAESWVPEGSRTSLPCSVALSRWSSTAEAATCGEAELKTLKPSSSPVSAENSPGLDAASRPPVLSFAPIHEKSSPGKLLTGAECESGARADSRFYADGGREILDNTGSSGALIGGPSRPCLVLLDLDNTLIPTGWIMACWRKMQLYFGLQQAVACIRKGLEQSKLVGALKALFDDLRKLREKRHTQIVIVTNAGLRTVQEFYLRMCLPELRELCEREKVYIHSTEHFARRVGPIPPMTEEEAFCEFYTALKYHEFDFVVQRYLNALLCQTHIPVQGASLKDEESPLELYSNPVEPSCPVEGDPSRPRRSAPPFCKRARTSAQLESSAAAESRTGGRGPLSGCCGWCSTARRDILSSVSERAAEGSQIGEPRDLSPCKAELAKNSSRPSPLQQPAASSCCGGSSRSAPAAAIAPAPAAEVPAGGGEGEPVEGPASTPLSLRDQLQAAAVAYLQPGVGRGERSQGPSPSESPRGFDPFPADWRCDLISAGDQVCEIHAACRVARHFAGHVKFAKLLFLRDPQDPRFLSQTPTRFIAQLNELHASLMHVISCDEETLDAQGQPQWVRRGSFSQVTIIAPERLEAPPRHCSAARVRHAFEFLRKRRTKSNKTASSGPVRFRQDLSPRQTAVEAEPGSQALSSLPSSKRHSLSCPIEWERNAVANPPSPSPALCPFHGAEGRQDLFLQPRREGLSKGASESPCG</sequence>
<reference evidence="2" key="1">
    <citation type="submission" date="2013-10" db="EMBL/GenBank/DDBJ databases">
        <title>Genomic analysis of the causative agents of coccidiosis in chickens.</title>
        <authorList>
            <person name="Reid A.J."/>
            <person name="Blake D."/>
            <person name="Billington K."/>
            <person name="Browne H."/>
            <person name="Dunn M."/>
            <person name="Hung S."/>
            <person name="Kawahara F."/>
            <person name="Miranda-Saavedra D."/>
            <person name="Mourier T."/>
            <person name="Nagra H."/>
            <person name="Otto T.D."/>
            <person name="Rawlings N."/>
            <person name="Sanchez A."/>
            <person name="Sanders M."/>
            <person name="Subramaniam C."/>
            <person name="Tay Y."/>
            <person name="Dear P."/>
            <person name="Doerig C."/>
            <person name="Gruber A."/>
            <person name="Parkinson J."/>
            <person name="Shirley M."/>
            <person name="Wan K.L."/>
            <person name="Berriman M."/>
            <person name="Tomley F."/>
            <person name="Pain A."/>
        </authorList>
    </citation>
    <scope>NUCLEOTIDE SEQUENCE [LARGE SCALE GENOMIC DNA]</scope>
    <source>
        <strain evidence="2">Houghton</strain>
    </source>
</reference>
<feature type="compositionally biased region" description="Low complexity" evidence="1">
    <location>
        <begin position="531"/>
        <end position="558"/>
    </location>
</feature>
<protein>
    <submittedName>
        <fullName evidence="2">Uncharacterized protein</fullName>
    </submittedName>
</protein>
<dbReference type="OrthoDB" id="348125at2759"/>
<feature type="region of interest" description="Disordered" evidence="1">
    <location>
        <begin position="421"/>
        <end position="476"/>
    </location>
</feature>
<evidence type="ECO:0000313" key="2">
    <source>
        <dbReference type="EMBL" id="CDJ40720.1"/>
    </source>
</evidence>
<feature type="compositionally biased region" description="Polar residues" evidence="1">
    <location>
        <begin position="179"/>
        <end position="189"/>
    </location>
</feature>
<feature type="compositionally biased region" description="Basic and acidic residues" evidence="1">
    <location>
        <begin position="817"/>
        <end position="827"/>
    </location>
</feature>
<reference evidence="2" key="2">
    <citation type="submission" date="2013-10" db="EMBL/GenBank/DDBJ databases">
        <authorList>
            <person name="Aslett M."/>
        </authorList>
    </citation>
    <scope>NUCLEOTIDE SEQUENCE [LARGE SCALE GENOMIC DNA]</scope>
    <source>
        <strain evidence="2">Houghton</strain>
    </source>
</reference>
<dbReference type="VEuPathDB" id="ToxoDB:ETH2_1254100"/>
<dbReference type="EMBL" id="HG675259">
    <property type="protein sequence ID" value="CDJ40720.1"/>
    <property type="molecule type" value="Genomic_DNA"/>
</dbReference>
<feature type="compositionally biased region" description="Polar residues" evidence="1">
    <location>
        <begin position="520"/>
        <end position="529"/>
    </location>
</feature>
<feature type="region of interest" description="Disordered" evidence="1">
    <location>
        <begin position="498"/>
        <end position="574"/>
    </location>
</feature>
<dbReference type="Proteomes" id="UP000030747">
    <property type="component" value="Unassembled WGS sequence"/>
</dbReference>
<dbReference type="VEuPathDB" id="ToxoDB:ETH_00015260"/>
<organism evidence="2 3">
    <name type="scientific">Eimeria tenella</name>
    <name type="common">Coccidian parasite</name>
    <dbReference type="NCBI Taxonomy" id="5802"/>
    <lineage>
        <taxon>Eukaryota</taxon>
        <taxon>Sar</taxon>
        <taxon>Alveolata</taxon>
        <taxon>Apicomplexa</taxon>
        <taxon>Conoidasida</taxon>
        <taxon>Coccidia</taxon>
        <taxon>Eucoccidiorida</taxon>
        <taxon>Eimeriorina</taxon>
        <taxon>Eimeriidae</taxon>
        <taxon>Eimeria</taxon>
    </lineage>
</organism>
<evidence type="ECO:0000313" key="3">
    <source>
        <dbReference type="Proteomes" id="UP000030747"/>
    </source>
</evidence>
<feature type="region of interest" description="Disordered" evidence="1">
    <location>
        <begin position="178"/>
        <end position="197"/>
    </location>
</feature>
<dbReference type="GeneID" id="25252206"/>